<dbReference type="RefSeq" id="WP_345466943.1">
    <property type="nucleotide sequence ID" value="NZ_BAABRP010000016.1"/>
</dbReference>
<gene>
    <name evidence="4" type="ORF">Dcar01_03113</name>
</gene>
<dbReference type="PANTHER" id="PTHR35333">
    <property type="entry name" value="BETA-LACTAMASE"/>
    <property type="match status" value="1"/>
</dbReference>
<keyword evidence="2" id="KW-0732">Signal</keyword>
<dbReference type="SUPFAM" id="SSF56601">
    <property type="entry name" value="beta-lactamase/transpeptidase-like"/>
    <property type="match status" value="1"/>
</dbReference>
<sequence length="376" mass="40229">MRKLLLLALSLLPASARAQSADPLAPLLAFARQQPNDIAVFTAAVRPDGTPDPAKPVLSWNAAQPMPLASTRKIVVLAAYARAVAAGKLDPQTPVKLAEWEAYYLPGLDGGAHPASLEALKIPADAQGRAQDGRRTVPLDTVARFMVETSDNAATDLLLTRLGQGAIPDTLRALGLTGQENFGPISGLFNAWDDPALRATYAAQPLAQRVADSWTRAARVSQTPALRDPDALSRNAPPLDVQARQADTTDTRGTVNDYAGLLARVLTGAGLGKTELEVMRRHLGWPMRVNPGNAQAFTQAYAKGGSLSGVLTDNFAFQPKVGPRKGENLVVSVFLRRIPEGQYAALQENLETAMLYLAILPEQAQRLVDVLKASRK</sequence>
<name>A0ABP9WE36_9DEIO</name>
<dbReference type="InterPro" id="IPR012338">
    <property type="entry name" value="Beta-lactam/transpept-like"/>
</dbReference>
<dbReference type="InterPro" id="IPR000871">
    <property type="entry name" value="Beta-lactam_class-A"/>
</dbReference>
<evidence type="ECO:0000256" key="1">
    <source>
        <dbReference type="SAM" id="MobiDB-lite"/>
    </source>
</evidence>
<dbReference type="PANTHER" id="PTHR35333:SF3">
    <property type="entry name" value="BETA-LACTAMASE-TYPE TRANSPEPTIDASE FOLD CONTAINING PROTEIN"/>
    <property type="match status" value="1"/>
</dbReference>
<organism evidence="4 5">
    <name type="scientific">Deinococcus carri</name>
    <dbReference type="NCBI Taxonomy" id="1211323"/>
    <lineage>
        <taxon>Bacteria</taxon>
        <taxon>Thermotogati</taxon>
        <taxon>Deinococcota</taxon>
        <taxon>Deinococci</taxon>
        <taxon>Deinococcales</taxon>
        <taxon>Deinococcaceae</taxon>
        <taxon>Deinococcus</taxon>
    </lineage>
</organism>
<feature type="signal peptide" evidence="2">
    <location>
        <begin position="1"/>
        <end position="18"/>
    </location>
</feature>
<dbReference type="Gene3D" id="3.40.710.10">
    <property type="entry name" value="DD-peptidase/beta-lactamase superfamily"/>
    <property type="match status" value="1"/>
</dbReference>
<evidence type="ECO:0000313" key="5">
    <source>
        <dbReference type="Proteomes" id="UP001401887"/>
    </source>
</evidence>
<dbReference type="Pfam" id="PF13354">
    <property type="entry name" value="Beta-lactamase2"/>
    <property type="match status" value="1"/>
</dbReference>
<feature type="chain" id="PRO_5046225061" description="Beta-lactamase class A catalytic domain-containing protein" evidence="2">
    <location>
        <begin position="19"/>
        <end position="376"/>
    </location>
</feature>
<proteinExistence type="predicted"/>
<feature type="region of interest" description="Disordered" evidence="1">
    <location>
        <begin position="221"/>
        <end position="252"/>
    </location>
</feature>
<dbReference type="EMBL" id="BAABRP010000016">
    <property type="protein sequence ID" value="GAA5514358.1"/>
    <property type="molecule type" value="Genomic_DNA"/>
</dbReference>
<evidence type="ECO:0000256" key="2">
    <source>
        <dbReference type="SAM" id="SignalP"/>
    </source>
</evidence>
<dbReference type="InterPro" id="IPR045155">
    <property type="entry name" value="Beta-lactam_cat"/>
</dbReference>
<reference evidence="4 5" key="1">
    <citation type="submission" date="2024-02" db="EMBL/GenBank/DDBJ databases">
        <title>Deinococcus carri NBRC 110142.</title>
        <authorList>
            <person name="Ichikawa N."/>
            <person name="Katano-Makiyama Y."/>
            <person name="Hidaka K."/>
        </authorList>
    </citation>
    <scope>NUCLEOTIDE SEQUENCE [LARGE SCALE GENOMIC DNA]</scope>
    <source>
        <strain evidence="4 5">NBRC 110142</strain>
    </source>
</reference>
<comment type="caution">
    <text evidence="4">The sequence shown here is derived from an EMBL/GenBank/DDBJ whole genome shotgun (WGS) entry which is preliminary data.</text>
</comment>
<protein>
    <recommendedName>
        <fullName evidence="3">Beta-lactamase class A catalytic domain-containing protein</fullName>
    </recommendedName>
</protein>
<feature type="domain" description="Beta-lactamase class A catalytic" evidence="3">
    <location>
        <begin position="57"/>
        <end position="313"/>
    </location>
</feature>
<keyword evidence="5" id="KW-1185">Reference proteome</keyword>
<evidence type="ECO:0000313" key="4">
    <source>
        <dbReference type="EMBL" id="GAA5514358.1"/>
    </source>
</evidence>
<accession>A0ABP9WE36</accession>
<evidence type="ECO:0000259" key="3">
    <source>
        <dbReference type="Pfam" id="PF13354"/>
    </source>
</evidence>
<dbReference type="Proteomes" id="UP001401887">
    <property type="component" value="Unassembled WGS sequence"/>
</dbReference>